<reference evidence="1 2" key="1">
    <citation type="submission" date="2017-10" db="EMBL/GenBank/DDBJ databases">
        <title>Sequencing the genomes of 1000 actinobacteria strains.</title>
        <authorList>
            <person name="Klenk H.-P."/>
        </authorList>
    </citation>
    <scope>NUCLEOTIDE SEQUENCE [LARGE SCALE GENOMIC DNA]</scope>
    <source>
        <strain evidence="1 2">DSM 20688</strain>
    </source>
</reference>
<sequence length="238" mass="27299">MEAKGKLENMLGTARFERYYLEAGGDMDRASCLYRWNTNLGGAFYVVLSDFEVLTRNSMDRALREWNLSDCGHSEWALEHQSGDLLYSIFHRPMMIARGHARKASIRRPRGHDRKGAPITHDDVIAQFSLGNWSTLLGEAHPDLRDNARDLWEKGLCNAFPNVAPSDQSRENIGKKFERITQLRNRVSHQENLLDVNVRSRLNDVISVLSAIDTAYPSWVSYGRNVRRVAQADPRKLW</sequence>
<accession>A0A2A9DPE8</accession>
<evidence type="ECO:0000313" key="1">
    <source>
        <dbReference type="EMBL" id="PFG27789.1"/>
    </source>
</evidence>
<dbReference type="STRING" id="1724.GCA_001044175_02482"/>
<evidence type="ECO:0008006" key="3">
    <source>
        <dbReference type="Google" id="ProtNLM"/>
    </source>
</evidence>
<protein>
    <recommendedName>
        <fullName evidence="3">Abi-like protein</fullName>
    </recommendedName>
</protein>
<gene>
    <name evidence="1" type="ORF">ATK06_0868</name>
</gene>
<dbReference type="AlphaFoldDB" id="A0A2A9DPE8"/>
<evidence type="ECO:0000313" key="2">
    <source>
        <dbReference type="Proteomes" id="UP000221653"/>
    </source>
</evidence>
<proteinExistence type="predicted"/>
<organism evidence="1 2">
    <name type="scientific">Corynebacterium renale</name>
    <dbReference type="NCBI Taxonomy" id="1724"/>
    <lineage>
        <taxon>Bacteria</taxon>
        <taxon>Bacillati</taxon>
        <taxon>Actinomycetota</taxon>
        <taxon>Actinomycetes</taxon>
        <taxon>Mycobacteriales</taxon>
        <taxon>Corynebacteriaceae</taxon>
        <taxon>Corynebacterium</taxon>
    </lineage>
</organism>
<comment type="caution">
    <text evidence="1">The sequence shown here is derived from an EMBL/GenBank/DDBJ whole genome shotgun (WGS) entry which is preliminary data.</text>
</comment>
<keyword evidence="2" id="KW-1185">Reference proteome</keyword>
<dbReference type="EMBL" id="PDJF01000001">
    <property type="protein sequence ID" value="PFG27789.1"/>
    <property type="molecule type" value="Genomic_DNA"/>
</dbReference>
<dbReference type="Proteomes" id="UP000221653">
    <property type="component" value="Unassembled WGS sequence"/>
</dbReference>
<dbReference type="RefSeq" id="WP_197712611.1">
    <property type="nucleotide sequence ID" value="NZ_LS483464.1"/>
</dbReference>
<name>A0A2A9DPE8_9CORY</name>